<dbReference type="AlphaFoldDB" id="A0A4R7SR43"/>
<evidence type="ECO:0000313" key="1">
    <source>
        <dbReference type="EMBL" id="TDU81710.1"/>
    </source>
</evidence>
<gene>
    <name evidence="1" type="ORF">EI77_01020</name>
</gene>
<organism evidence="1 2">
    <name type="scientific">Prosthecobacter fusiformis</name>
    <dbReference type="NCBI Taxonomy" id="48464"/>
    <lineage>
        <taxon>Bacteria</taxon>
        <taxon>Pseudomonadati</taxon>
        <taxon>Verrucomicrobiota</taxon>
        <taxon>Verrucomicrobiia</taxon>
        <taxon>Verrucomicrobiales</taxon>
        <taxon>Verrucomicrobiaceae</taxon>
        <taxon>Prosthecobacter</taxon>
    </lineage>
</organism>
<sequence>MNWAQFKNFFIRNWREKLVALLLAFLFWFMIKSQIGGGYRTPEPLPPLRAV</sequence>
<dbReference type="Proteomes" id="UP000295662">
    <property type="component" value="Unassembled WGS sequence"/>
</dbReference>
<dbReference type="RefSeq" id="WP_166647045.1">
    <property type="nucleotide sequence ID" value="NZ_SOCA01000001.1"/>
</dbReference>
<comment type="caution">
    <text evidence="1">The sequence shown here is derived from an EMBL/GenBank/DDBJ whole genome shotgun (WGS) entry which is preliminary data.</text>
</comment>
<dbReference type="EMBL" id="SOCA01000001">
    <property type="protein sequence ID" value="TDU81710.1"/>
    <property type="molecule type" value="Genomic_DNA"/>
</dbReference>
<protein>
    <submittedName>
        <fullName evidence="1">Uncharacterized protein</fullName>
    </submittedName>
</protein>
<keyword evidence="2" id="KW-1185">Reference proteome</keyword>
<name>A0A4R7SR43_9BACT</name>
<accession>A0A4R7SR43</accession>
<reference evidence="1 2" key="1">
    <citation type="submission" date="2019-03" db="EMBL/GenBank/DDBJ databases">
        <title>Genomic Encyclopedia of Archaeal and Bacterial Type Strains, Phase II (KMG-II): from individual species to whole genera.</title>
        <authorList>
            <person name="Goeker M."/>
        </authorList>
    </citation>
    <scope>NUCLEOTIDE SEQUENCE [LARGE SCALE GENOMIC DNA]</scope>
    <source>
        <strain evidence="1 2">ATCC 25309</strain>
    </source>
</reference>
<evidence type="ECO:0000313" key="2">
    <source>
        <dbReference type="Proteomes" id="UP000295662"/>
    </source>
</evidence>
<proteinExistence type="predicted"/>